<organism evidence="5">
    <name type="scientific">human gut metagenome</name>
    <dbReference type="NCBI Taxonomy" id="408170"/>
    <lineage>
        <taxon>unclassified sequences</taxon>
        <taxon>metagenomes</taxon>
        <taxon>organismal metagenomes</taxon>
    </lineage>
</organism>
<dbReference type="GO" id="GO:0005829">
    <property type="term" value="C:cytosol"/>
    <property type="evidence" value="ECO:0007669"/>
    <property type="project" value="TreeGrafter"/>
</dbReference>
<dbReference type="EMBL" id="AJWZ01009026">
    <property type="protein sequence ID" value="EKC52474.1"/>
    <property type="molecule type" value="Genomic_DNA"/>
</dbReference>
<dbReference type="Pfam" id="PF17384">
    <property type="entry name" value="DUF150_C"/>
    <property type="match status" value="1"/>
</dbReference>
<evidence type="ECO:0000256" key="1">
    <source>
        <dbReference type="ARBA" id="ARBA00022490"/>
    </source>
</evidence>
<dbReference type="SUPFAM" id="SSF75420">
    <property type="entry name" value="YhbC-like, N-terminal domain"/>
    <property type="match status" value="1"/>
</dbReference>
<feature type="domain" description="Ribosome maturation factor RimP N-terminal" evidence="3">
    <location>
        <begin position="6"/>
        <end position="78"/>
    </location>
</feature>
<dbReference type="InterPro" id="IPR028989">
    <property type="entry name" value="RimP_N"/>
</dbReference>
<keyword evidence="1" id="KW-0963">Cytoplasm</keyword>
<dbReference type="SUPFAM" id="SSF74942">
    <property type="entry name" value="YhbC-like, C-terminal domain"/>
    <property type="match status" value="1"/>
</dbReference>
<dbReference type="InterPro" id="IPR028998">
    <property type="entry name" value="RimP_C"/>
</dbReference>
<evidence type="ECO:0000313" key="5">
    <source>
        <dbReference type="EMBL" id="EKC52474.1"/>
    </source>
</evidence>
<feature type="non-terminal residue" evidence="5">
    <location>
        <position position="1"/>
    </location>
</feature>
<dbReference type="GO" id="GO:0000028">
    <property type="term" value="P:ribosomal small subunit assembly"/>
    <property type="evidence" value="ECO:0007669"/>
    <property type="project" value="TreeGrafter"/>
</dbReference>
<dbReference type="GO" id="GO:0006412">
    <property type="term" value="P:translation"/>
    <property type="evidence" value="ECO:0007669"/>
    <property type="project" value="TreeGrafter"/>
</dbReference>
<name>K1SAN6_9ZZZZ</name>
<gene>
    <name evidence="5" type="ORF">OBE_13071</name>
</gene>
<comment type="caution">
    <text evidence="5">The sequence shown here is derived from an EMBL/GenBank/DDBJ whole genome shotgun (WGS) entry which is preliminary data.</text>
</comment>
<dbReference type="InterPro" id="IPR036847">
    <property type="entry name" value="RimP_C_sf"/>
</dbReference>
<proteinExistence type="inferred from homology"/>
<dbReference type="Pfam" id="PF02576">
    <property type="entry name" value="RimP_N"/>
    <property type="match status" value="1"/>
</dbReference>
<dbReference type="AlphaFoldDB" id="K1SAN6"/>
<dbReference type="Gene3D" id="3.30.300.70">
    <property type="entry name" value="RimP-like superfamily, N-terminal"/>
    <property type="match status" value="1"/>
</dbReference>
<dbReference type="HAMAP" id="MF_01077">
    <property type="entry name" value="RimP"/>
    <property type="match status" value="1"/>
</dbReference>
<feature type="domain" description="Ribosome maturation factor RimP C-terminal" evidence="4">
    <location>
        <begin position="81"/>
        <end position="139"/>
    </location>
</feature>
<reference evidence="5" key="1">
    <citation type="journal article" date="2013" name="Environ. Microbiol.">
        <title>Microbiota from the distal guts of lean and obese adolescents exhibit partial functional redundancy besides clear differences in community structure.</title>
        <authorList>
            <person name="Ferrer M."/>
            <person name="Ruiz A."/>
            <person name="Lanza F."/>
            <person name="Haange S.B."/>
            <person name="Oberbach A."/>
            <person name="Till H."/>
            <person name="Bargiela R."/>
            <person name="Campoy C."/>
            <person name="Segura M.T."/>
            <person name="Richter M."/>
            <person name="von Bergen M."/>
            <person name="Seifert J."/>
            <person name="Suarez A."/>
        </authorList>
    </citation>
    <scope>NUCLEOTIDE SEQUENCE</scope>
</reference>
<sequence>SRVTEIITPYAEELGLDIWNVRFAKEGTDWYLRIFIDKEGGISIDDCVDLTHAVTKPLDEADPISQSYTLEVSSPGVERELTADKHFEKYIGADVMVRLIRPVNNVRDYAGKLVSYNGGEITLSLADGEELKVNKKDTSYVKLDDFDIKDFEKEMN</sequence>
<dbReference type="Gene3D" id="2.30.30.180">
    <property type="entry name" value="Ribosome maturation factor RimP, C-terminal domain"/>
    <property type="match status" value="1"/>
</dbReference>
<evidence type="ECO:0000256" key="2">
    <source>
        <dbReference type="ARBA" id="ARBA00022517"/>
    </source>
</evidence>
<accession>K1SAN6</accession>
<dbReference type="CDD" id="cd01734">
    <property type="entry name" value="YlxS_C"/>
    <property type="match status" value="1"/>
</dbReference>
<keyword evidence="2" id="KW-0690">Ribosome biogenesis</keyword>
<dbReference type="InterPro" id="IPR035956">
    <property type="entry name" value="RimP_N_sf"/>
</dbReference>
<evidence type="ECO:0000259" key="4">
    <source>
        <dbReference type="Pfam" id="PF17384"/>
    </source>
</evidence>
<dbReference type="FunFam" id="3.30.300.70:FF:000001">
    <property type="entry name" value="Ribosome maturation factor RimP"/>
    <property type="match status" value="1"/>
</dbReference>
<dbReference type="InterPro" id="IPR003728">
    <property type="entry name" value="Ribosome_maturation_RimP"/>
</dbReference>
<protein>
    <submittedName>
        <fullName evidence="5">Protein belonging to Uncharacterized protein family UPF0090</fullName>
    </submittedName>
</protein>
<dbReference type="PANTHER" id="PTHR33867:SF1">
    <property type="entry name" value="RIBOSOME MATURATION FACTOR RIMP"/>
    <property type="match status" value="1"/>
</dbReference>
<evidence type="ECO:0000259" key="3">
    <source>
        <dbReference type="Pfam" id="PF02576"/>
    </source>
</evidence>
<dbReference type="PANTHER" id="PTHR33867">
    <property type="entry name" value="RIBOSOME MATURATION FACTOR RIMP"/>
    <property type="match status" value="1"/>
</dbReference>